<dbReference type="SMART" id="SM00990">
    <property type="entry name" value="VRR_NUC"/>
    <property type="match status" value="1"/>
</dbReference>
<evidence type="ECO:0000259" key="4">
    <source>
        <dbReference type="SMART" id="SM00990"/>
    </source>
</evidence>
<dbReference type="AlphaFoldDB" id="A0AAP9YFQ7"/>
<dbReference type="InterPro" id="IPR011856">
    <property type="entry name" value="tRNA_endonuc-like_dom_sf"/>
</dbReference>
<evidence type="ECO:0000313" key="5">
    <source>
        <dbReference type="EMBL" id="QQE90467.1"/>
    </source>
</evidence>
<keyword evidence="2" id="KW-0540">Nuclease</keyword>
<proteinExistence type="predicted"/>
<protein>
    <submittedName>
        <fullName evidence="5">VRR-NUC domain-containing protein</fullName>
    </submittedName>
</protein>
<evidence type="ECO:0000313" key="6">
    <source>
        <dbReference type="Proteomes" id="UP000596192"/>
    </source>
</evidence>
<dbReference type="Gene3D" id="3.40.1350.10">
    <property type="match status" value="1"/>
</dbReference>
<dbReference type="Pfam" id="PF08774">
    <property type="entry name" value="VRR_NUC"/>
    <property type="match status" value="1"/>
</dbReference>
<organism evidence="5 6">
    <name type="scientific">Azotobacter chroococcum</name>
    <dbReference type="NCBI Taxonomy" id="353"/>
    <lineage>
        <taxon>Bacteria</taxon>
        <taxon>Pseudomonadati</taxon>
        <taxon>Pseudomonadota</taxon>
        <taxon>Gammaproteobacteria</taxon>
        <taxon>Pseudomonadales</taxon>
        <taxon>Pseudomonadaceae</taxon>
        <taxon>Azotobacter</taxon>
    </lineage>
</organism>
<gene>
    <name evidence="5" type="ORF">GKQ51_09420</name>
</gene>
<dbReference type="EMBL" id="CP066310">
    <property type="protein sequence ID" value="QQE90467.1"/>
    <property type="molecule type" value="Genomic_DNA"/>
</dbReference>
<evidence type="ECO:0000256" key="3">
    <source>
        <dbReference type="ARBA" id="ARBA00022801"/>
    </source>
</evidence>
<sequence>MTAAVPTEHVEQVALVGWFDLQYPALRGRLAAVPNGGDRHPAVAGKLKAEGVRKGYPDLQLLMPRGGYHGLIIELKRVKGGRVEPEQADWLEWLAGQGYMAVVCKGADQARETIKRYLGEMA</sequence>
<dbReference type="InterPro" id="IPR014883">
    <property type="entry name" value="VRR_NUC"/>
</dbReference>
<comment type="cofactor">
    <cofactor evidence="1">
        <name>Mg(2+)</name>
        <dbReference type="ChEBI" id="CHEBI:18420"/>
    </cofactor>
</comment>
<accession>A0AAP9YFQ7</accession>
<dbReference type="RefSeq" id="WP_198867787.1">
    <property type="nucleotide sequence ID" value="NZ_CP066310.1"/>
</dbReference>
<name>A0AAP9YFQ7_9GAMM</name>
<evidence type="ECO:0000256" key="1">
    <source>
        <dbReference type="ARBA" id="ARBA00001946"/>
    </source>
</evidence>
<keyword evidence="3" id="KW-0378">Hydrolase</keyword>
<feature type="domain" description="VRR-NUC" evidence="4">
    <location>
        <begin position="6"/>
        <end position="108"/>
    </location>
</feature>
<dbReference type="GO" id="GO:0016788">
    <property type="term" value="F:hydrolase activity, acting on ester bonds"/>
    <property type="evidence" value="ECO:0007669"/>
    <property type="project" value="InterPro"/>
</dbReference>
<dbReference type="GO" id="GO:0004518">
    <property type="term" value="F:nuclease activity"/>
    <property type="evidence" value="ECO:0007669"/>
    <property type="project" value="UniProtKB-KW"/>
</dbReference>
<reference evidence="5 6" key="1">
    <citation type="submission" date="2020-12" db="EMBL/GenBank/DDBJ databases">
        <title>Genomic Analysis and Response surface optimization of nitrogen-fixing conditions for A. chroococcum strain HR1, Isolation from rhizosphere soil.</title>
        <authorList>
            <person name="Li J."/>
            <person name="Yang H."/>
            <person name="Liu H."/>
            <person name="Wang C."/>
            <person name="Tian Y."/>
            <person name="Lu X.Y."/>
        </authorList>
    </citation>
    <scope>NUCLEOTIDE SEQUENCE [LARGE SCALE GENOMIC DNA]</scope>
    <source>
        <strain evidence="5 6">HR1</strain>
    </source>
</reference>
<evidence type="ECO:0000256" key="2">
    <source>
        <dbReference type="ARBA" id="ARBA00022722"/>
    </source>
</evidence>
<dbReference type="Proteomes" id="UP000596192">
    <property type="component" value="Chromosome"/>
</dbReference>
<dbReference type="GO" id="GO:0003676">
    <property type="term" value="F:nucleic acid binding"/>
    <property type="evidence" value="ECO:0007669"/>
    <property type="project" value="InterPro"/>
</dbReference>